<dbReference type="InParanoid" id="A0A482WMY6"/>
<dbReference type="EMBL" id="QKKF02030011">
    <property type="protein sequence ID" value="RZF34899.1"/>
    <property type="molecule type" value="Genomic_DNA"/>
</dbReference>
<dbReference type="CDD" id="cd15465">
    <property type="entry name" value="bS6_mito"/>
    <property type="match status" value="1"/>
</dbReference>
<comment type="caution">
    <text evidence="4">The sequence shown here is derived from an EMBL/GenBank/DDBJ whole genome shotgun (WGS) entry which is preliminary data.</text>
</comment>
<evidence type="ECO:0000313" key="4">
    <source>
        <dbReference type="EMBL" id="RZF34899.1"/>
    </source>
</evidence>
<dbReference type="InterPro" id="IPR014717">
    <property type="entry name" value="Transl_elong_EF1B/ribsomal_bS6"/>
</dbReference>
<organism evidence="4 5">
    <name type="scientific">Laodelphax striatellus</name>
    <name type="common">Small brown planthopper</name>
    <name type="synonym">Delphax striatella</name>
    <dbReference type="NCBI Taxonomy" id="195883"/>
    <lineage>
        <taxon>Eukaryota</taxon>
        <taxon>Metazoa</taxon>
        <taxon>Ecdysozoa</taxon>
        <taxon>Arthropoda</taxon>
        <taxon>Hexapoda</taxon>
        <taxon>Insecta</taxon>
        <taxon>Pterygota</taxon>
        <taxon>Neoptera</taxon>
        <taxon>Paraneoptera</taxon>
        <taxon>Hemiptera</taxon>
        <taxon>Auchenorrhyncha</taxon>
        <taxon>Fulgoroidea</taxon>
        <taxon>Delphacidae</taxon>
        <taxon>Criomorphinae</taxon>
        <taxon>Laodelphax</taxon>
    </lineage>
</organism>
<gene>
    <name evidence="4" type="ORF">LSTR_LSTR012896</name>
</gene>
<comment type="similarity">
    <text evidence="1">Belongs to the bacterial ribosomal protein bS6 family.</text>
</comment>
<dbReference type="SMR" id="A0A482WMY6"/>
<dbReference type="OrthoDB" id="268530at2759"/>
<evidence type="ECO:0000256" key="1">
    <source>
        <dbReference type="ARBA" id="ARBA00009512"/>
    </source>
</evidence>
<keyword evidence="5" id="KW-1185">Reference proteome</keyword>
<name>A0A482WMY6_LAOST</name>
<dbReference type="InterPro" id="IPR000529">
    <property type="entry name" value="Ribosomal_bS6"/>
</dbReference>
<dbReference type="FunCoup" id="A0A482WMY6">
    <property type="interactions" value="543"/>
</dbReference>
<dbReference type="FunFam" id="3.30.70.60:FF:000014">
    <property type="entry name" value="28S ribosomal protein S6, mitochondrial"/>
    <property type="match status" value="1"/>
</dbReference>
<accession>A0A482WMY6</accession>
<dbReference type="PANTHER" id="PTHR21011">
    <property type="entry name" value="MITOCHONDRIAL 28S RIBOSOMAL PROTEIN S6"/>
    <property type="match status" value="1"/>
</dbReference>
<dbReference type="SUPFAM" id="SSF54995">
    <property type="entry name" value="Ribosomal protein S6"/>
    <property type="match status" value="1"/>
</dbReference>
<protein>
    <recommendedName>
        <fullName evidence="2">Small ribosomal subunit protein bS6m</fullName>
    </recommendedName>
    <alternativeName>
        <fullName evidence="3">28S ribosomal protein S6, mitochondrial</fullName>
    </alternativeName>
</protein>
<evidence type="ECO:0000313" key="5">
    <source>
        <dbReference type="Proteomes" id="UP000291343"/>
    </source>
</evidence>
<dbReference type="PANTHER" id="PTHR21011:SF1">
    <property type="entry name" value="SMALL RIBOSOMAL SUBUNIT PROTEIN BS6M"/>
    <property type="match status" value="1"/>
</dbReference>
<dbReference type="STRING" id="195883.A0A482WMY6"/>
<dbReference type="InterPro" id="IPR035980">
    <property type="entry name" value="Ribosomal_bS6_sf"/>
</dbReference>
<reference evidence="4 5" key="1">
    <citation type="journal article" date="2017" name="Gigascience">
        <title>Genome sequence of the small brown planthopper, Laodelphax striatellus.</title>
        <authorList>
            <person name="Zhu J."/>
            <person name="Jiang F."/>
            <person name="Wang X."/>
            <person name="Yang P."/>
            <person name="Bao Y."/>
            <person name="Zhao W."/>
            <person name="Wang W."/>
            <person name="Lu H."/>
            <person name="Wang Q."/>
            <person name="Cui N."/>
            <person name="Li J."/>
            <person name="Chen X."/>
            <person name="Luo L."/>
            <person name="Yu J."/>
            <person name="Kang L."/>
            <person name="Cui F."/>
        </authorList>
    </citation>
    <scope>NUCLEOTIDE SEQUENCE [LARGE SCALE GENOMIC DNA]</scope>
    <source>
        <strain evidence="4">Lst14</strain>
    </source>
</reference>
<dbReference type="GO" id="GO:0006412">
    <property type="term" value="P:translation"/>
    <property type="evidence" value="ECO:0007669"/>
    <property type="project" value="InterPro"/>
</dbReference>
<evidence type="ECO:0000256" key="3">
    <source>
        <dbReference type="ARBA" id="ARBA00035365"/>
    </source>
</evidence>
<dbReference type="GO" id="GO:0003735">
    <property type="term" value="F:structural constituent of ribosome"/>
    <property type="evidence" value="ECO:0007669"/>
    <property type="project" value="InterPro"/>
</dbReference>
<dbReference type="Proteomes" id="UP000291343">
    <property type="component" value="Unassembled WGS sequence"/>
</dbReference>
<dbReference type="Pfam" id="PF01250">
    <property type="entry name" value="Ribosomal_S6"/>
    <property type="match status" value="1"/>
</dbReference>
<dbReference type="GO" id="GO:0070181">
    <property type="term" value="F:small ribosomal subunit rRNA binding"/>
    <property type="evidence" value="ECO:0007669"/>
    <property type="project" value="TreeGrafter"/>
</dbReference>
<dbReference type="GO" id="GO:0005763">
    <property type="term" value="C:mitochondrial small ribosomal subunit"/>
    <property type="evidence" value="ECO:0007669"/>
    <property type="project" value="TreeGrafter"/>
</dbReference>
<dbReference type="AlphaFoldDB" id="A0A482WMY6"/>
<dbReference type="Gene3D" id="3.30.70.60">
    <property type="match status" value="1"/>
</dbReference>
<proteinExistence type="inferred from homology"/>
<evidence type="ECO:0000256" key="2">
    <source>
        <dbReference type="ARBA" id="ARBA00035170"/>
    </source>
</evidence>
<sequence>MGVYDMTLLLRVLPKAELASVLKRTAESIFEKGGIIRSISNVGQKPMPFKISKNSKPHREACYFILEFNYPPTEVNDLANHINRDVDVIRGRIFPQVNYRFSECTFEEEMKPAPYRSEVQEMMANRKIRGTRFSKKFEYNNGLGYNPL</sequence>